<keyword evidence="1" id="KW-0472">Membrane</keyword>
<reference evidence="2 3" key="1">
    <citation type="submission" date="2019-08" db="EMBL/GenBank/DDBJ databases">
        <title>In-depth cultivation of the pig gut microbiome towards novel bacterial diversity and tailored functional studies.</title>
        <authorList>
            <person name="Wylensek D."/>
            <person name="Hitch T.C.A."/>
            <person name="Clavel T."/>
        </authorList>
    </citation>
    <scope>NUCLEOTIDE SEQUENCE [LARGE SCALE GENOMIC DNA]</scope>
    <source>
        <strain evidence="2 3">BBE-744-WT-12</strain>
    </source>
</reference>
<evidence type="ECO:0000256" key="1">
    <source>
        <dbReference type="SAM" id="Phobius"/>
    </source>
</evidence>
<organism evidence="2 3">
    <name type="scientific">Victivallis lenta</name>
    <dbReference type="NCBI Taxonomy" id="2606640"/>
    <lineage>
        <taxon>Bacteria</taxon>
        <taxon>Pseudomonadati</taxon>
        <taxon>Lentisphaerota</taxon>
        <taxon>Lentisphaeria</taxon>
        <taxon>Victivallales</taxon>
        <taxon>Victivallaceae</taxon>
        <taxon>Victivallis</taxon>
    </lineage>
</organism>
<accession>A0A844G4M1</accession>
<feature type="transmembrane region" description="Helical" evidence="1">
    <location>
        <begin position="30"/>
        <end position="57"/>
    </location>
</feature>
<comment type="caution">
    <text evidence="2">The sequence shown here is derived from an EMBL/GenBank/DDBJ whole genome shotgun (WGS) entry which is preliminary data.</text>
</comment>
<keyword evidence="1" id="KW-1133">Transmembrane helix</keyword>
<keyword evidence="1" id="KW-0812">Transmembrane</keyword>
<proteinExistence type="predicted"/>
<name>A0A844G4M1_9BACT</name>
<feature type="transmembrane region" description="Helical" evidence="1">
    <location>
        <begin position="125"/>
        <end position="147"/>
    </location>
</feature>
<dbReference type="AlphaFoldDB" id="A0A844G4M1"/>
<evidence type="ECO:0008006" key="4">
    <source>
        <dbReference type="Google" id="ProtNLM"/>
    </source>
</evidence>
<dbReference type="RefSeq" id="WP_106055352.1">
    <property type="nucleotide sequence ID" value="NZ_CALXOB010000043.1"/>
</dbReference>
<dbReference type="Proteomes" id="UP000435649">
    <property type="component" value="Unassembled WGS sequence"/>
</dbReference>
<evidence type="ECO:0000313" key="2">
    <source>
        <dbReference type="EMBL" id="MST97845.1"/>
    </source>
</evidence>
<dbReference type="EMBL" id="VUNS01000013">
    <property type="protein sequence ID" value="MST97845.1"/>
    <property type="molecule type" value="Genomic_DNA"/>
</dbReference>
<protein>
    <recommendedName>
        <fullName evidence="4">Rod shape-determining protein MreD</fullName>
    </recommendedName>
</protein>
<gene>
    <name evidence="2" type="ORF">FYJ85_12440</name>
</gene>
<feature type="transmembrane region" description="Helical" evidence="1">
    <location>
        <begin position="94"/>
        <end position="113"/>
    </location>
</feature>
<sequence length="184" mass="19691">MRTVYVFALLGFAFLAELLAGRLDLPFFLAALVVYYVSLTTSLGIGFAVSIGFGILLDLAYGRDLPVTAAILAAALLAGKLIRLKAPTHPFETALPGMGIALVAILGGGIVRLSLSTQPEQVDEFLWELIFFGALGLFLMPLLTLLFDAAGSRLGLGAAICEPKASFERLRPRRVREPRGGKNQ</sequence>
<evidence type="ECO:0000313" key="3">
    <source>
        <dbReference type="Proteomes" id="UP000435649"/>
    </source>
</evidence>
<keyword evidence="3" id="KW-1185">Reference proteome</keyword>
<feature type="transmembrane region" description="Helical" evidence="1">
    <location>
        <begin position="64"/>
        <end position="82"/>
    </location>
</feature>